<dbReference type="GO" id="GO:0006281">
    <property type="term" value="P:DNA repair"/>
    <property type="evidence" value="ECO:0007669"/>
    <property type="project" value="InterPro"/>
</dbReference>
<evidence type="ECO:0000256" key="5">
    <source>
        <dbReference type="ARBA" id="ARBA00022801"/>
    </source>
</evidence>
<evidence type="ECO:0000256" key="2">
    <source>
        <dbReference type="ARBA" id="ARBA00022490"/>
    </source>
</evidence>
<evidence type="ECO:0000256" key="4">
    <source>
        <dbReference type="ARBA" id="ARBA00022759"/>
    </source>
</evidence>
<name>A0AA38KUD7_TAXCH</name>
<protein>
    <recommendedName>
        <fullName evidence="8">Endonuclease V</fullName>
    </recommendedName>
</protein>
<sequence>EQELLKKRLVLKDDFPWKILPSLSINEEGARDSRLCYIGGVDLSFLKDHPSIACAAFVVVDLDTLCVVYEAFDVVHLTMPYIPGFLAFRECPAILGLLNKMMRDSHPFYPQLHHVDGLNHMEIKKHFAKNTNRDGDLMPLIGKSGRTWGA</sequence>
<comment type="subcellular location">
    <subcellularLocation>
        <location evidence="1">Cytoplasm</location>
    </subcellularLocation>
</comment>
<dbReference type="AlphaFoldDB" id="A0AA38KUD7"/>
<accession>A0AA38KUD7</accession>
<proteinExistence type="predicted"/>
<evidence type="ECO:0000256" key="3">
    <source>
        <dbReference type="ARBA" id="ARBA00022722"/>
    </source>
</evidence>
<reference evidence="6 7" key="1">
    <citation type="journal article" date="2021" name="Nat. Plants">
        <title>The Taxus genome provides insights into paclitaxel biosynthesis.</title>
        <authorList>
            <person name="Xiong X."/>
            <person name="Gou J."/>
            <person name="Liao Q."/>
            <person name="Li Y."/>
            <person name="Zhou Q."/>
            <person name="Bi G."/>
            <person name="Li C."/>
            <person name="Du R."/>
            <person name="Wang X."/>
            <person name="Sun T."/>
            <person name="Guo L."/>
            <person name="Liang H."/>
            <person name="Lu P."/>
            <person name="Wu Y."/>
            <person name="Zhang Z."/>
            <person name="Ro D.K."/>
            <person name="Shang Y."/>
            <person name="Huang S."/>
            <person name="Yan J."/>
        </authorList>
    </citation>
    <scope>NUCLEOTIDE SEQUENCE [LARGE SCALE GENOMIC DNA]</scope>
    <source>
        <strain evidence="6">Ta-2019</strain>
    </source>
</reference>
<feature type="non-terminal residue" evidence="6">
    <location>
        <position position="1"/>
    </location>
</feature>
<dbReference type="OMA" id="RTHEGSP"/>
<evidence type="ECO:0008006" key="8">
    <source>
        <dbReference type="Google" id="ProtNLM"/>
    </source>
</evidence>
<comment type="caution">
    <text evidence="6">The sequence shown here is derived from an EMBL/GenBank/DDBJ whole genome shotgun (WGS) entry which is preliminary data.</text>
</comment>
<keyword evidence="4" id="KW-0255">Endonuclease</keyword>
<keyword evidence="5" id="KW-0378">Hydrolase</keyword>
<feature type="non-terminal residue" evidence="6">
    <location>
        <position position="150"/>
    </location>
</feature>
<dbReference type="Proteomes" id="UP000824469">
    <property type="component" value="Unassembled WGS sequence"/>
</dbReference>
<evidence type="ECO:0000313" key="6">
    <source>
        <dbReference type="EMBL" id="KAH9305377.1"/>
    </source>
</evidence>
<organism evidence="6 7">
    <name type="scientific">Taxus chinensis</name>
    <name type="common">Chinese yew</name>
    <name type="synonym">Taxus wallichiana var. chinensis</name>
    <dbReference type="NCBI Taxonomy" id="29808"/>
    <lineage>
        <taxon>Eukaryota</taxon>
        <taxon>Viridiplantae</taxon>
        <taxon>Streptophyta</taxon>
        <taxon>Embryophyta</taxon>
        <taxon>Tracheophyta</taxon>
        <taxon>Spermatophyta</taxon>
        <taxon>Pinopsida</taxon>
        <taxon>Pinidae</taxon>
        <taxon>Conifers II</taxon>
        <taxon>Cupressales</taxon>
        <taxon>Taxaceae</taxon>
        <taxon>Taxus</taxon>
    </lineage>
</organism>
<keyword evidence="7" id="KW-1185">Reference proteome</keyword>
<evidence type="ECO:0000256" key="1">
    <source>
        <dbReference type="ARBA" id="ARBA00004496"/>
    </source>
</evidence>
<dbReference type="GO" id="GO:0003727">
    <property type="term" value="F:single-stranded RNA binding"/>
    <property type="evidence" value="ECO:0007669"/>
    <property type="project" value="TreeGrafter"/>
</dbReference>
<dbReference type="GO" id="GO:0005737">
    <property type="term" value="C:cytoplasm"/>
    <property type="evidence" value="ECO:0007669"/>
    <property type="project" value="UniProtKB-SubCell"/>
</dbReference>
<keyword evidence="3" id="KW-0540">Nuclease</keyword>
<dbReference type="PANTHER" id="PTHR28511">
    <property type="entry name" value="ENDONUCLEASE V"/>
    <property type="match status" value="1"/>
</dbReference>
<dbReference type="GO" id="GO:0005730">
    <property type="term" value="C:nucleolus"/>
    <property type="evidence" value="ECO:0007669"/>
    <property type="project" value="TreeGrafter"/>
</dbReference>
<dbReference type="Gene3D" id="3.30.2170.10">
    <property type="entry name" value="archaeoglobus fulgidus dsm 4304 superfamily"/>
    <property type="match status" value="1"/>
</dbReference>
<dbReference type="InterPro" id="IPR007581">
    <property type="entry name" value="Endonuclease-V"/>
</dbReference>
<keyword evidence="2" id="KW-0963">Cytoplasm</keyword>
<evidence type="ECO:0000313" key="7">
    <source>
        <dbReference type="Proteomes" id="UP000824469"/>
    </source>
</evidence>
<dbReference type="Pfam" id="PF04493">
    <property type="entry name" value="Endonuclease_5"/>
    <property type="match status" value="1"/>
</dbReference>
<gene>
    <name evidence="6" type="ORF">KI387_009781</name>
</gene>
<dbReference type="PANTHER" id="PTHR28511:SF1">
    <property type="entry name" value="ENDONUCLEASE V"/>
    <property type="match status" value="1"/>
</dbReference>
<dbReference type="EMBL" id="JAHRHJ020000008">
    <property type="protein sequence ID" value="KAH9305377.1"/>
    <property type="molecule type" value="Genomic_DNA"/>
</dbReference>
<dbReference type="GO" id="GO:0016891">
    <property type="term" value="F:RNA endonuclease activity producing 5'-phosphomonoesters, hydrolytic mechanism"/>
    <property type="evidence" value="ECO:0007669"/>
    <property type="project" value="TreeGrafter"/>
</dbReference>